<evidence type="ECO:0000256" key="4">
    <source>
        <dbReference type="ARBA" id="ARBA00022989"/>
    </source>
</evidence>
<dbReference type="GO" id="GO:0005886">
    <property type="term" value="C:plasma membrane"/>
    <property type="evidence" value="ECO:0007669"/>
    <property type="project" value="UniProtKB-SubCell"/>
</dbReference>
<dbReference type="PANTHER" id="PTHR23511:SF34">
    <property type="entry name" value="SYNAPTIC VESICLE GLYCOPROTEIN 2"/>
    <property type="match status" value="1"/>
</dbReference>
<dbReference type="SUPFAM" id="SSF103473">
    <property type="entry name" value="MFS general substrate transporter"/>
    <property type="match status" value="1"/>
</dbReference>
<feature type="domain" description="Major facilitator superfamily (MFS) profile" evidence="7">
    <location>
        <begin position="19"/>
        <end position="452"/>
    </location>
</feature>
<dbReference type="AlphaFoldDB" id="A0A1C6RCV3"/>
<feature type="transmembrane region" description="Helical" evidence="6">
    <location>
        <begin position="398"/>
        <end position="421"/>
    </location>
</feature>
<dbReference type="InterPro" id="IPR005828">
    <property type="entry name" value="MFS_sugar_transport-like"/>
</dbReference>
<evidence type="ECO:0000313" key="9">
    <source>
        <dbReference type="Proteomes" id="UP000199699"/>
    </source>
</evidence>
<feature type="transmembrane region" description="Helical" evidence="6">
    <location>
        <begin position="269"/>
        <end position="296"/>
    </location>
</feature>
<dbReference type="EMBL" id="FMHT01000003">
    <property type="protein sequence ID" value="SCL14983.1"/>
    <property type="molecule type" value="Genomic_DNA"/>
</dbReference>
<dbReference type="InterPro" id="IPR036259">
    <property type="entry name" value="MFS_trans_sf"/>
</dbReference>
<dbReference type="PROSITE" id="PS50850">
    <property type="entry name" value="MFS"/>
    <property type="match status" value="1"/>
</dbReference>
<evidence type="ECO:0000256" key="1">
    <source>
        <dbReference type="ARBA" id="ARBA00004651"/>
    </source>
</evidence>
<feature type="transmembrane region" description="Helical" evidence="6">
    <location>
        <begin position="91"/>
        <end position="109"/>
    </location>
</feature>
<protein>
    <submittedName>
        <fullName evidence="8">Predicted arabinose efflux permease, MFS family</fullName>
    </submittedName>
</protein>
<dbReference type="InterPro" id="IPR020846">
    <property type="entry name" value="MFS_dom"/>
</dbReference>
<evidence type="ECO:0000259" key="7">
    <source>
        <dbReference type="PROSITE" id="PS50850"/>
    </source>
</evidence>
<dbReference type="RefSeq" id="WP_175439965.1">
    <property type="nucleotide sequence ID" value="NZ_FMHT01000003.1"/>
</dbReference>
<feature type="transmembrane region" description="Helical" evidence="6">
    <location>
        <begin position="308"/>
        <end position="329"/>
    </location>
</feature>
<feature type="transmembrane region" description="Helical" evidence="6">
    <location>
        <begin position="115"/>
        <end position="134"/>
    </location>
</feature>
<feature type="transmembrane region" description="Helical" evidence="6">
    <location>
        <begin position="189"/>
        <end position="207"/>
    </location>
</feature>
<dbReference type="Proteomes" id="UP000199699">
    <property type="component" value="Unassembled WGS sequence"/>
</dbReference>
<dbReference type="Pfam" id="PF00083">
    <property type="entry name" value="Sugar_tr"/>
    <property type="match status" value="1"/>
</dbReference>
<gene>
    <name evidence="8" type="ORF">GA0070616_0596</name>
</gene>
<dbReference type="PROSITE" id="PS00216">
    <property type="entry name" value="SUGAR_TRANSPORT_1"/>
    <property type="match status" value="1"/>
</dbReference>
<evidence type="ECO:0000256" key="5">
    <source>
        <dbReference type="ARBA" id="ARBA00023136"/>
    </source>
</evidence>
<organism evidence="8 9">
    <name type="scientific">Micromonospora nigra</name>
    <dbReference type="NCBI Taxonomy" id="145857"/>
    <lineage>
        <taxon>Bacteria</taxon>
        <taxon>Bacillati</taxon>
        <taxon>Actinomycetota</taxon>
        <taxon>Actinomycetes</taxon>
        <taxon>Micromonosporales</taxon>
        <taxon>Micromonosporaceae</taxon>
        <taxon>Micromonospora</taxon>
    </lineage>
</organism>
<evidence type="ECO:0000256" key="3">
    <source>
        <dbReference type="ARBA" id="ARBA00022692"/>
    </source>
</evidence>
<evidence type="ECO:0000256" key="2">
    <source>
        <dbReference type="ARBA" id="ARBA00022448"/>
    </source>
</evidence>
<reference evidence="8 9" key="1">
    <citation type="submission" date="2016-06" db="EMBL/GenBank/DDBJ databases">
        <authorList>
            <person name="Kjaerup R.B."/>
            <person name="Dalgaard T.S."/>
            <person name="Juul-Madsen H.R."/>
        </authorList>
    </citation>
    <scope>NUCLEOTIDE SEQUENCE [LARGE SCALE GENOMIC DNA]</scope>
    <source>
        <strain evidence="8 9">DSM 43818</strain>
    </source>
</reference>
<feature type="transmembrane region" description="Helical" evidence="6">
    <location>
        <begin position="427"/>
        <end position="450"/>
    </location>
</feature>
<dbReference type="GO" id="GO:0022857">
    <property type="term" value="F:transmembrane transporter activity"/>
    <property type="evidence" value="ECO:0007669"/>
    <property type="project" value="InterPro"/>
</dbReference>
<evidence type="ECO:0000313" key="8">
    <source>
        <dbReference type="EMBL" id="SCL14983.1"/>
    </source>
</evidence>
<keyword evidence="5 6" id="KW-0472">Membrane</keyword>
<feature type="transmembrane region" description="Helical" evidence="6">
    <location>
        <begin position="336"/>
        <end position="357"/>
    </location>
</feature>
<dbReference type="PANTHER" id="PTHR23511">
    <property type="entry name" value="SYNAPTIC VESICLE GLYCOPROTEIN 2"/>
    <property type="match status" value="1"/>
</dbReference>
<sequence>MTVTTRLDRSSWRPIHTRILLALGVGWALDSFEVQIIGSVIRPLAKEFGLTDAAGAVLPWALSTTWVVWFVGLMIGASGFGWLADRVGRKRLFVATLLVYSLAAVLTAFSPNFAVFLLFRFVTAMGVGGEYSAITSAITEFVPARKRGAATAATLSFWSIGGIAAGLIGIGFLNGLIARQVTVGGVDLAGWRLCLLAGALAAGYALIARRAIPESPRWLAAQGRRVEADAIVTRITGLPDDGSDPVGVDVRRSFRSQLAELWRGWRGRLVYGMVLEFCATGAYYGLFTFFGAYVLVKGQVEVADGTVPFYYLIGNVGALVGGLSVAAVIDRAGRRYTVLVAYGTAAVSVLLLALAALTRSPGLTLVAFTLCVFAATCSWISAYTTFAELFPTELRATGVGVSVSAGRIGGMVGVVGLSYTVGGLGLVTAFALLAAFFALGALASVVWGSLRGPEGRGMSLDDLSPSLALPTARS</sequence>
<accession>A0A1C6RCV3</accession>
<feature type="transmembrane region" description="Helical" evidence="6">
    <location>
        <begin position="155"/>
        <end position="177"/>
    </location>
</feature>
<keyword evidence="9" id="KW-1185">Reference proteome</keyword>
<comment type="subcellular location">
    <subcellularLocation>
        <location evidence="1">Cell membrane</location>
        <topology evidence="1">Multi-pass membrane protein</topology>
    </subcellularLocation>
</comment>
<dbReference type="Gene3D" id="1.20.1250.20">
    <property type="entry name" value="MFS general substrate transporter like domains"/>
    <property type="match status" value="1"/>
</dbReference>
<keyword evidence="2" id="KW-0813">Transport</keyword>
<proteinExistence type="predicted"/>
<name>A0A1C6RCV3_9ACTN</name>
<keyword evidence="4 6" id="KW-1133">Transmembrane helix</keyword>
<feature type="transmembrane region" description="Helical" evidence="6">
    <location>
        <begin position="20"/>
        <end position="41"/>
    </location>
</feature>
<evidence type="ECO:0000256" key="6">
    <source>
        <dbReference type="SAM" id="Phobius"/>
    </source>
</evidence>
<dbReference type="InterPro" id="IPR005829">
    <property type="entry name" value="Sugar_transporter_CS"/>
</dbReference>
<keyword evidence="3 6" id="KW-0812">Transmembrane</keyword>
<dbReference type="STRING" id="145857.GA0070616_0596"/>
<feature type="transmembrane region" description="Helical" evidence="6">
    <location>
        <begin position="61"/>
        <end position="84"/>
    </location>
</feature>
<feature type="transmembrane region" description="Helical" evidence="6">
    <location>
        <begin position="363"/>
        <end position="386"/>
    </location>
</feature>